<evidence type="ECO:0000256" key="1">
    <source>
        <dbReference type="ARBA" id="ARBA00005234"/>
    </source>
</evidence>
<keyword evidence="2" id="KW-0645">Protease</keyword>
<dbReference type="Proteomes" id="UP000299102">
    <property type="component" value="Unassembled WGS sequence"/>
</dbReference>
<evidence type="ECO:0000313" key="6">
    <source>
        <dbReference type="Proteomes" id="UP000299102"/>
    </source>
</evidence>
<dbReference type="EMBL" id="BGZK01004888">
    <property type="protein sequence ID" value="GBP11433.1"/>
    <property type="molecule type" value="Genomic_DNA"/>
</dbReference>
<dbReference type="Gene3D" id="3.40.395.10">
    <property type="entry name" value="Adenoviral Proteinase, Chain A"/>
    <property type="match status" value="1"/>
</dbReference>
<feature type="domain" description="Ubiquitin-like protease family profile" evidence="4">
    <location>
        <begin position="41"/>
        <end position="193"/>
    </location>
</feature>
<gene>
    <name evidence="5" type="ORF">EVAR_91295_1</name>
</gene>
<dbReference type="PROSITE" id="PS50600">
    <property type="entry name" value="ULP_PROTEASE"/>
    <property type="match status" value="1"/>
</dbReference>
<dbReference type="InterPro" id="IPR003653">
    <property type="entry name" value="Peptidase_C48_C"/>
</dbReference>
<accession>A0A4C1TAA4</accession>
<dbReference type="GO" id="GO:0008234">
    <property type="term" value="F:cysteine-type peptidase activity"/>
    <property type="evidence" value="ECO:0007669"/>
    <property type="project" value="InterPro"/>
</dbReference>
<comment type="caution">
    <text evidence="5">The sequence shown here is derived from an EMBL/GenBank/DDBJ whole genome shotgun (WGS) entry which is preliminary data.</text>
</comment>
<evidence type="ECO:0000259" key="4">
    <source>
        <dbReference type="PROSITE" id="PS50600"/>
    </source>
</evidence>
<comment type="similarity">
    <text evidence="1">Belongs to the peptidase C48 family.</text>
</comment>
<name>A0A4C1TAA4_EUMVA</name>
<evidence type="ECO:0000256" key="2">
    <source>
        <dbReference type="ARBA" id="ARBA00022670"/>
    </source>
</evidence>
<evidence type="ECO:0000256" key="3">
    <source>
        <dbReference type="ARBA" id="ARBA00022801"/>
    </source>
</evidence>
<dbReference type="OrthoDB" id="1939479at2759"/>
<dbReference type="SUPFAM" id="SSF54001">
    <property type="entry name" value="Cysteine proteinases"/>
    <property type="match status" value="1"/>
</dbReference>
<keyword evidence="6" id="KW-1185">Reference proteome</keyword>
<proteinExistence type="inferred from homology"/>
<dbReference type="AlphaFoldDB" id="A0A4C1TAA4"/>
<organism evidence="5 6">
    <name type="scientific">Eumeta variegata</name>
    <name type="common">Bagworm moth</name>
    <name type="synonym">Eumeta japonica</name>
    <dbReference type="NCBI Taxonomy" id="151549"/>
    <lineage>
        <taxon>Eukaryota</taxon>
        <taxon>Metazoa</taxon>
        <taxon>Ecdysozoa</taxon>
        <taxon>Arthropoda</taxon>
        <taxon>Hexapoda</taxon>
        <taxon>Insecta</taxon>
        <taxon>Pterygota</taxon>
        <taxon>Neoptera</taxon>
        <taxon>Endopterygota</taxon>
        <taxon>Lepidoptera</taxon>
        <taxon>Glossata</taxon>
        <taxon>Ditrysia</taxon>
        <taxon>Tineoidea</taxon>
        <taxon>Psychidae</taxon>
        <taxon>Oiketicinae</taxon>
        <taxon>Eumeta</taxon>
    </lineage>
</organism>
<dbReference type="InterPro" id="IPR038765">
    <property type="entry name" value="Papain-like_cys_pep_sf"/>
</dbReference>
<dbReference type="Pfam" id="PF02902">
    <property type="entry name" value="Peptidase_C48"/>
    <property type="match status" value="1"/>
</dbReference>
<sequence length="292" mass="33751">METILNNINRLKEYLQLIFNVRRTALPLALPAWPRIGKRSRIITNKDFKAIKEGRWFNDNQIDIFLNCVSRTALSKSKAAKVHIFSAVFYSALKNFGQNRNSAVCWERMSRALKNVICRGDHLLLLPILEQNHWTLAAISNNTIILYDSLKPHSMDIPAQYIQLMYDKANQDDTTPTLTGVCGLPSTNKPIGLRTACNPKCRLLHASVLRKKFRIPRKITRALLVATMEKWSRRHNTHMGLDMETKGRLLVVMGDMRRNWRKNRYMRKDLVVADATYRIIINKNGNEIIKPL</sequence>
<evidence type="ECO:0000313" key="5">
    <source>
        <dbReference type="EMBL" id="GBP11433.1"/>
    </source>
</evidence>
<keyword evidence="3" id="KW-0378">Hydrolase</keyword>
<reference evidence="5 6" key="1">
    <citation type="journal article" date="2019" name="Commun. Biol.">
        <title>The bagworm genome reveals a unique fibroin gene that provides high tensile strength.</title>
        <authorList>
            <person name="Kono N."/>
            <person name="Nakamura H."/>
            <person name="Ohtoshi R."/>
            <person name="Tomita M."/>
            <person name="Numata K."/>
            <person name="Arakawa K."/>
        </authorList>
    </citation>
    <scope>NUCLEOTIDE SEQUENCE [LARGE SCALE GENOMIC DNA]</scope>
</reference>
<protein>
    <recommendedName>
        <fullName evidence="4">Ubiquitin-like protease family profile domain-containing protein</fullName>
    </recommendedName>
</protein>
<dbReference type="GO" id="GO:0006508">
    <property type="term" value="P:proteolysis"/>
    <property type="evidence" value="ECO:0007669"/>
    <property type="project" value="UniProtKB-KW"/>
</dbReference>